<feature type="region of interest" description="Disordered" evidence="1">
    <location>
        <begin position="1"/>
        <end position="44"/>
    </location>
</feature>
<gene>
    <name evidence="3" type="ORF">HDA39_001322</name>
</gene>
<keyword evidence="2" id="KW-1133">Transmembrane helix</keyword>
<reference evidence="3 4" key="1">
    <citation type="submission" date="2020-08" db="EMBL/GenBank/DDBJ databases">
        <title>Sequencing the genomes of 1000 actinobacteria strains.</title>
        <authorList>
            <person name="Klenk H.-P."/>
        </authorList>
    </citation>
    <scope>NUCLEOTIDE SEQUENCE [LARGE SCALE GENOMIC DNA]</scope>
    <source>
        <strain evidence="3 4">DSM 28967</strain>
    </source>
</reference>
<keyword evidence="4" id="KW-1185">Reference proteome</keyword>
<dbReference type="Proteomes" id="UP000549971">
    <property type="component" value="Unassembled WGS sequence"/>
</dbReference>
<accession>A0A7W9MT58</accession>
<comment type="caution">
    <text evidence="3">The sequence shown here is derived from an EMBL/GenBank/DDBJ whole genome shotgun (WGS) entry which is preliminary data.</text>
</comment>
<dbReference type="AlphaFoldDB" id="A0A7W9MT58"/>
<dbReference type="EMBL" id="JACHMY010000001">
    <property type="protein sequence ID" value="MBB5834588.1"/>
    <property type="molecule type" value="Genomic_DNA"/>
</dbReference>
<name>A0A7W9MT58_9ACTN</name>
<keyword evidence="2" id="KW-0472">Membrane</keyword>
<keyword evidence="2" id="KW-0812">Transmembrane</keyword>
<evidence type="ECO:0000313" key="3">
    <source>
        <dbReference type="EMBL" id="MBB5834588.1"/>
    </source>
</evidence>
<dbReference type="RefSeq" id="WP_184794338.1">
    <property type="nucleotide sequence ID" value="NZ_JACHMY010000001.1"/>
</dbReference>
<feature type="compositionally biased region" description="Low complexity" evidence="1">
    <location>
        <begin position="1"/>
        <end position="14"/>
    </location>
</feature>
<protein>
    <submittedName>
        <fullName evidence="3">Uncharacterized protein</fullName>
    </submittedName>
</protein>
<sequence>MSQQYGPPQNQYQPPSQPPGQPPAGQGGWGPGPGYPPQYRPGGRKNRRTQWIVIGGAALAVVLIATGAVLLVTAGKKDTPAAPVAGTTLTPAPVGTMYTPPAPSPTVTQITKGPYDKGVEIGGGVWFTPAKGWVKDPDKTRSGHSYLLPEPGRPGAIDGYFWIRQTKLMGAKAFAEHLVDVESNNLDHVVIGKGGFRPCPNKALKLCYATNYSAVVTVKGKKPVVFSGFVQAFEDFTGQTTATDAALQREVWPKRKQEILNMNGTLVRSF</sequence>
<organism evidence="3 4">
    <name type="scientific">Kribbella italica</name>
    <dbReference type="NCBI Taxonomy" id="1540520"/>
    <lineage>
        <taxon>Bacteria</taxon>
        <taxon>Bacillati</taxon>
        <taxon>Actinomycetota</taxon>
        <taxon>Actinomycetes</taxon>
        <taxon>Propionibacteriales</taxon>
        <taxon>Kribbellaceae</taxon>
        <taxon>Kribbella</taxon>
    </lineage>
</organism>
<evidence type="ECO:0000256" key="1">
    <source>
        <dbReference type="SAM" id="MobiDB-lite"/>
    </source>
</evidence>
<evidence type="ECO:0000256" key="2">
    <source>
        <dbReference type="SAM" id="Phobius"/>
    </source>
</evidence>
<proteinExistence type="predicted"/>
<evidence type="ECO:0000313" key="4">
    <source>
        <dbReference type="Proteomes" id="UP000549971"/>
    </source>
</evidence>
<feature type="transmembrane region" description="Helical" evidence="2">
    <location>
        <begin position="51"/>
        <end position="72"/>
    </location>
</feature>